<comment type="subunit">
    <text evidence="20">Monomer. Interacts with TIGAR; the interaction increases hexokinase activity in a hypoxia- and HIF1A-dependent manner.</text>
</comment>
<evidence type="ECO:0000256" key="21">
    <source>
        <dbReference type="ARBA" id="ARBA00047905"/>
    </source>
</evidence>
<evidence type="ECO:0000256" key="23">
    <source>
        <dbReference type="RuleBase" id="RU362007"/>
    </source>
</evidence>
<organism evidence="26 27">
    <name type="scientific">Cervus elaphus hippelaphus</name>
    <name type="common">European red deer</name>
    <dbReference type="NCBI Taxonomy" id="46360"/>
    <lineage>
        <taxon>Eukaryota</taxon>
        <taxon>Metazoa</taxon>
        <taxon>Chordata</taxon>
        <taxon>Craniata</taxon>
        <taxon>Vertebrata</taxon>
        <taxon>Euteleostomi</taxon>
        <taxon>Mammalia</taxon>
        <taxon>Eutheria</taxon>
        <taxon>Laurasiatheria</taxon>
        <taxon>Artiodactyla</taxon>
        <taxon>Ruminantia</taxon>
        <taxon>Pecora</taxon>
        <taxon>Cervidae</taxon>
        <taxon>Cervinae</taxon>
        <taxon>Cervus</taxon>
    </lineage>
</organism>
<evidence type="ECO:0000313" key="26">
    <source>
        <dbReference type="EMBL" id="OWK10691.1"/>
    </source>
</evidence>
<dbReference type="GO" id="GO:0004340">
    <property type="term" value="F:glucokinase activity"/>
    <property type="evidence" value="ECO:0007669"/>
    <property type="project" value="TreeGrafter"/>
</dbReference>
<comment type="catalytic activity">
    <reaction evidence="22">
        <text>D-glucose + ATP = D-glucose 6-phosphate + ADP + H(+)</text>
        <dbReference type="Rhea" id="RHEA:17825"/>
        <dbReference type="ChEBI" id="CHEBI:4167"/>
        <dbReference type="ChEBI" id="CHEBI:15378"/>
        <dbReference type="ChEBI" id="CHEBI:30616"/>
        <dbReference type="ChEBI" id="CHEBI:61548"/>
        <dbReference type="ChEBI" id="CHEBI:456216"/>
        <dbReference type="EC" id="2.7.1.1"/>
    </reaction>
    <physiologicalReaction direction="left-to-right" evidence="22">
        <dbReference type="Rhea" id="RHEA:17826"/>
    </physiologicalReaction>
</comment>
<evidence type="ECO:0000256" key="11">
    <source>
        <dbReference type="ARBA" id="ARBA00022777"/>
    </source>
</evidence>
<evidence type="ECO:0000256" key="15">
    <source>
        <dbReference type="ARBA" id="ARBA00023128"/>
    </source>
</evidence>
<dbReference type="GO" id="GO:0005829">
    <property type="term" value="C:cytosol"/>
    <property type="evidence" value="ECO:0007669"/>
    <property type="project" value="UniProtKB-SubCell"/>
</dbReference>
<keyword evidence="27" id="KW-1185">Reference proteome</keyword>
<dbReference type="InterPro" id="IPR022673">
    <property type="entry name" value="Hexokinase_C"/>
</dbReference>
<dbReference type="GO" id="GO:0006096">
    <property type="term" value="P:glycolytic process"/>
    <property type="evidence" value="ECO:0007669"/>
    <property type="project" value="UniProtKB-UniPathway"/>
</dbReference>
<dbReference type="AlphaFoldDB" id="A0A212CXH6"/>
<keyword evidence="8 23" id="KW-0808">Transferase</keyword>
<evidence type="ECO:0000256" key="8">
    <source>
        <dbReference type="ARBA" id="ARBA00022679"/>
    </source>
</evidence>
<keyword evidence="13 23" id="KW-0067">ATP-binding</keyword>
<dbReference type="Pfam" id="PF00349">
    <property type="entry name" value="Hexokinase_1"/>
    <property type="match status" value="1"/>
</dbReference>
<dbReference type="GO" id="GO:0008865">
    <property type="term" value="F:fructokinase activity"/>
    <property type="evidence" value="ECO:0007669"/>
    <property type="project" value="TreeGrafter"/>
</dbReference>
<evidence type="ECO:0000256" key="19">
    <source>
        <dbReference type="ARBA" id="ARBA00046097"/>
    </source>
</evidence>
<evidence type="ECO:0000256" key="17">
    <source>
        <dbReference type="ARBA" id="ARBA00023152"/>
    </source>
</evidence>
<dbReference type="Gene3D" id="3.30.420.40">
    <property type="match status" value="1"/>
</dbReference>
<gene>
    <name evidence="26" type="ORF">Celaphus_00005792</name>
</gene>
<dbReference type="GO" id="GO:0006006">
    <property type="term" value="P:glucose metabolic process"/>
    <property type="evidence" value="ECO:0007669"/>
    <property type="project" value="TreeGrafter"/>
</dbReference>
<keyword evidence="10 23" id="KW-0547">Nucleotide-binding</keyword>
<dbReference type="OrthoDB" id="419537at2759"/>
<feature type="domain" description="Hexokinase N-terminal" evidence="24">
    <location>
        <begin position="2"/>
        <end position="92"/>
    </location>
</feature>
<evidence type="ECO:0000256" key="5">
    <source>
        <dbReference type="ARBA" id="ARBA00009225"/>
    </source>
</evidence>
<comment type="pathway">
    <text evidence="3">Carbohydrate degradation; glycolysis; D-glyceraldehyde 3-phosphate and glycerone phosphate from D-glucose: step 1/4.</text>
</comment>
<keyword evidence="6" id="KW-0963">Cytoplasm</keyword>
<dbReference type="InterPro" id="IPR043129">
    <property type="entry name" value="ATPase_NBD"/>
</dbReference>
<dbReference type="InterPro" id="IPR019807">
    <property type="entry name" value="Hexokinase_BS"/>
</dbReference>
<keyword evidence="7" id="KW-0021">Allosteric enzyme</keyword>
<dbReference type="GO" id="GO:0005524">
    <property type="term" value="F:ATP binding"/>
    <property type="evidence" value="ECO:0007669"/>
    <property type="project" value="UniProtKB-UniRule"/>
</dbReference>
<comment type="similarity">
    <text evidence="5 23">Belongs to the hexokinase family.</text>
</comment>
<evidence type="ECO:0000256" key="14">
    <source>
        <dbReference type="ARBA" id="ARBA00022990"/>
    </source>
</evidence>
<evidence type="ECO:0000256" key="13">
    <source>
        <dbReference type="ARBA" id="ARBA00022840"/>
    </source>
</evidence>
<feature type="domain" description="Hexokinase C-terminal" evidence="25">
    <location>
        <begin position="98"/>
        <end position="158"/>
    </location>
</feature>
<evidence type="ECO:0000256" key="6">
    <source>
        <dbReference type="ARBA" id="ARBA00022490"/>
    </source>
</evidence>
<dbReference type="GO" id="GO:0001678">
    <property type="term" value="P:intracellular glucose homeostasis"/>
    <property type="evidence" value="ECO:0007669"/>
    <property type="project" value="InterPro"/>
</dbReference>
<keyword evidence="9" id="KW-0677">Repeat</keyword>
<dbReference type="FunFam" id="3.30.420.40:FF:000805">
    <property type="entry name" value="Hexokinase-2"/>
    <property type="match status" value="1"/>
</dbReference>
<dbReference type="InterPro" id="IPR001312">
    <property type="entry name" value="Hexokinase"/>
</dbReference>
<evidence type="ECO:0000256" key="12">
    <source>
        <dbReference type="ARBA" id="ARBA00022787"/>
    </source>
</evidence>
<evidence type="ECO:0000256" key="22">
    <source>
        <dbReference type="ARBA" id="ARBA00048160"/>
    </source>
</evidence>
<dbReference type="GO" id="GO:0005741">
    <property type="term" value="C:mitochondrial outer membrane"/>
    <property type="evidence" value="ECO:0007669"/>
    <property type="project" value="UniProtKB-SubCell"/>
</dbReference>
<dbReference type="Proteomes" id="UP000242450">
    <property type="component" value="Chromosome 11"/>
</dbReference>
<keyword evidence="14" id="KW-0007">Acetylation</keyword>
<evidence type="ECO:0000256" key="3">
    <source>
        <dbReference type="ARBA" id="ARBA00004888"/>
    </source>
</evidence>
<dbReference type="EMBL" id="MKHE01000011">
    <property type="protein sequence ID" value="OWK10691.1"/>
    <property type="molecule type" value="Genomic_DNA"/>
</dbReference>
<dbReference type="SUPFAM" id="SSF53067">
    <property type="entry name" value="Actin-like ATPase domain"/>
    <property type="match status" value="2"/>
</dbReference>
<dbReference type="UniPathway" id="UPA00109">
    <property type="reaction ID" value="UER00180"/>
</dbReference>
<comment type="catalytic activity">
    <reaction evidence="21">
        <text>D-fructose + ATP = D-fructose 6-phosphate + ADP + H(+)</text>
        <dbReference type="Rhea" id="RHEA:16125"/>
        <dbReference type="ChEBI" id="CHEBI:15378"/>
        <dbReference type="ChEBI" id="CHEBI:30616"/>
        <dbReference type="ChEBI" id="CHEBI:37721"/>
        <dbReference type="ChEBI" id="CHEBI:61527"/>
        <dbReference type="ChEBI" id="CHEBI:456216"/>
        <dbReference type="EC" id="2.7.1.1"/>
    </reaction>
    <physiologicalReaction direction="left-to-right" evidence="21">
        <dbReference type="Rhea" id="RHEA:16126"/>
    </physiologicalReaction>
</comment>
<dbReference type="EC" id="2.7.1.-" evidence="23"/>
<proteinExistence type="inferred from homology"/>
<accession>A0A212CXH6</accession>
<protein>
    <recommendedName>
        <fullName evidence="23">Phosphotransferase</fullName>
        <ecNumber evidence="23">2.7.1.-</ecNumber>
    </recommendedName>
</protein>
<evidence type="ECO:0000256" key="10">
    <source>
        <dbReference type="ARBA" id="ARBA00022741"/>
    </source>
</evidence>
<dbReference type="PROSITE" id="PS51748">
    <property type="entry name" value="HEXOKINASE_2"/>
    <property type="match status" value="1"/>
</dbReference>
<comment type="catalytic activity">
    <reaction evidence="18">
        <text>a D-hexose + ATP = a D-hexose 6-phosphate + ADP + H(+)</text>
        <dbReference type="Rhea" id="RHEA:22740"/>
        <dbReference type="ChEBI" id="CHEBI:4194"/>
        <dbReference type="ChEBI" id="CHEBI:15378"/>
        <dbReference type="ChEBI" id="CHEBI:30616"/>
        <dbReference type="ChEBI" id="CHEBI:229467"/>
        <dbReference type="ChEBI" id="CHEBI:456216"/>
        <dbReference type="EC" id="2.7.1.1"/>
    </reaction>
    <physiologicalReaction direction="left-to-right" evidence="18">
        <dbReference type="Rhea" id="RHEA:22741"/>
    </physiologicalReaction>
</comment>
<comment type="pathway">
    <text evidence="4">Carbohydrate metabolism; hexose metabolism.</text>
</comment>
<keyword evidence="16" id="KW-0472">Membrane</keyword>
<sequence length="158" mass="17777">MHNKIYSIPQEVMHGTGDELFDHIVQCIADFLEYMGMKGVSLPLGFTFSFPCQQNSLDESILLKWTKGFKASGCEGEDVVMLLKEAIHRREVGEAQRTGSNACYMEEMRHIDTVEGDEGRMCINMEWGAFGDDGALDDIRTEFDQEIDMGSLNPGKQL</sequence>
<evidence type="ECO:0000313" key="27">
    <source>
        <dbReference type="Proteomes" id="UP000242450"/>
    </source>
</evidence>
<name>A0A212CXH6_CEREH</name>
<dbReference type="PANTHER" id="PTHR19443:SF4">
    <property type="entry name" value="HEXOKINASE-2"/>
    <property type="match status" value="1"/>
</dbReference>
<keyword evidence="17 23" id="KW-0324">Glycolysis</keyword>
<evidence type="ECO:0000256" key="1">
    <source>
        <dbReference type="ARBA" id="ARBA00004450"/>
    </source>
</evidence>
<evidence type="ECO:0000256" key="16">
    <source>
        <dbReference type="ARBA" id="ARBA00023136"/>
    </source>
</evidence>
<reference evidence="26 27" key="1">
    <citation type="journal article" date="2018" name="Mol. Genet. Genomics">
        <title>The red deer Cervus elaphus genome CerEla1.0: sequencing, annotating, genes, and chromosomes.</title>
        <authorList>
            <person name="Bana N.A."/>
            <person name="Nyiri A."/>
            <person name="Nagy J."/>
            <person name="Frank K."/>
            <person name="Nagy T."/>
            <person name="Steger V."/>
            <person name="Schiller M."/>
            <person name="Lakatos P."/>
            <person name="Sugar L."/>
            <person name="Horn P."/>
            <person name="Barta E."/>
            <person name="Orosz L."/>
        </authorList>
    </citation>
    <scope>NUCLEOTIDE SEQUENCE [LARGE SCALE GENOMIC DNA]</scope>
    <source>
        <strain evidence="26">Hungarian</strain>
    </source>
</reference>
<comment type="function">
    <text evidence="19">Catalyzes the phosphorylation of hexose, such as D-glucose and D-fructose, to hexose 6-phosphate (D-glucose 6-phosphate and D-fructose 6-phosphate, respectively). Mediates the initial step of glycolysis by catalyzing phosphorylation of D-glucose to D-glucose 6-phosphate. Plays a key role in maintaining the integrity of the outer mitochondrial membrane by preventing the release of apoptogenic molecules from the intermembrane space and subsequent apoptosis.</text>
</comment>
<keyword evidence="12" id="KW-1000">Mitochondrion outer membrane</keyword>
<evidence type="ECO:0000256" key="18">
    <source>
        <dbReference type="ARBA" id="ARBA00044613"/>
    </source>
</evidence>
<keyword evidence="15" id="KW-0496">Mitochondrion</keyword>
<evidence type="ECO:0000259" key="25">
    <source>
        <dbReference type="Pfam" id="PF03727"/>
    </source>
</evidence>
<dbReference type="InterPro" id="IPR022672">
    <property type="entry name" value="Hexokinase_N"/>
</dbReference>
<dbReference type="GO" id="GO:0005536">
    <property type="term" value="F:D-glucose binding"/>
    <property type="evidence" value="ECO:0007669"/>
    <property type="project" value="InterPro"/>
</dbReference>
<evidence type="ECO:0000256" key="20">
    <source>
        <dbReference type="ARBA" id="ARBA00047013"/>
    </source>
</evidence>
<dbReference type="PANTHER" id="PTHR19443">
    <property type="entry name" value="HEXOKINASE"/>
    <property type="match status" value="1"/>
</dbReference>
<evidence type="ECO:0000256" key="7">
    <source>
        <dbReference type="ARBA" id="ARBA00022533"/>
    </source>
</evidence>
<comment type="subcellular location">
    <subcellularLocation>
        <location evidence="2">Cytoplasm</location>
        <location evidence="2">Cytosol</location>
    </subcellularLocation>
    <subcellularLocation>
        <location evidence="1">Mitochondrion outer membrane</location>
        <topology evidence="1">Peripheral membrane protein</topology>
    </subcellularLocation>
</comment>
<evidence type="ECO:0000256" key="4">
    <source>
        <dbReference type="ARBA" id="ARBA00005028"/>
    </source>
</evidence>
<dbReference type="PROSITE" id="PS00378">
    <property type="entry name" value="HEXOKINASE_1"/>
    <property type="match status" value="1"/>
</dbReference>
<evidence type="ECO:0000259" key="24">
    <source>
        <dbReference type="Pfam" id="PF00349"/>
    </source>
</evidence>
<dbReference type="Pfam" id="PF03727">
    <property type="entry name" value="Hexokinase_2"/>
    <property type="match status" value="1"/>
</dbReference>
<evidence type="ECO:0000256" key="9">
    <source>
        <dbReference type="ARBA" id="ARBA00022737"/>
    </source>
</evidence>
<keyword evidence="11 23" id="KW-0418">Kinase</keyword>
<evidence type="ECO:0000256" key="2">
    <source>
        <dbReference type="ARBA" id="ARBA00004514"/>
    </source>
</evidence>
<dbReference type="UniPathway" id="UPA00242"/>
<comment type="caution">
    <text evidence="26">The sequence shown here is derived from an EMBL/GenBank/DDBJ whole genome shotgun (WGS) entry which is preliminary data.</text>
</comment>